<evidence type="ECO:0000256" key="1">
    <source>
        <dbReference type="SAM" id="MobiDB-lite"/>
    </source>
</evidence>
<reference evidence="3" key="1">
    <citation type="journal article" date="2007" name="PLoS ONE">
        <title>The first genome sequence of an elite grapevine cultivar (Pinot noir Vitis vinifera L.): coping with a highly heterozygous genome.</title>
        <authorList>
            <person name="Velasco R."/>
            <person name="Zharkikh A."/>
            <person name="Troggio M."/>
            <person name="Cartwright D.A."/>
            <person name="Cestaro A."/>
            <person name="Pruss D."/>
            <person name="Pindo M."/>
            <person name="FitzGerald L.M."/>
            <person name="Vezzulli S."/>
            <person name="Reid J."/>
            <person name="Malacarne G."/>
            <person name="Iliev D."/>
            <person name="Coppola G."/>
            <person name="Wardell B."/>
            <person name="Micheletti D."/>
            <person name="Macalma T."/>
            <person name="Facci M."/>
            <person name="Mitchell J.T."/>
            <person name="Perazzolli M."/>
            <person name="Eldredge G."/>
            <person name="Gatto P."/>
            <person name="Oyzerski R."/>
            <person name="Moretto M."/>
            <person name="Gutin N."/>
            <person name="Stefanini M."/>
            <person name="Chen Y."/>
            <person name="Segala C."/>
            <person name="Davenport C."/>
            <person name="Dematte L."/>
            <person name="Mraz A."/>
            <person name="Battilana J."/>
            <person name="Stormo K."/>
            <person name="Costa F."/>
            <person name="Tao Q."/>
            <person name="Si-Ammour A."/>
            <person name="Harkins T."/>
            <person name="Lackey A."/>
            <person name="Perbost C."/>
            <person name="Taillon B."/>
            <person name="Stella A."/>
            <person name="Solovyev V."/>
            <person name="Fawcett J.A."/>
            <person name="Sterck L."/>
            <person name="Vandepoele K."/>
            <person name="Grando S.M."/>
            <person name="Toppo S."/>
            <person name="Moser C."/>
            <person name="Lanchbury J."/>
            <person name="Bogden R."/>
            <person name="Skolnick M."/>
            <person name="Sgaramella V."/>
            <person name="Bhatnagar S.K."/>
            <person name="Fontana P."/>
            <person name="Gutin A."/>
            <person name="Van de Peer Y."/>
            <person name="Salamini F."/>
            <person name="Viola R."/>
        </authorList>
    </citation>
    <scope>NUCLEOTIDE SEQUENCE</scope>
</reference>
<dbReference type="PANTHER" id="PTHR33067">
    <property type="entry name" value="RNA-DIRECTED DNA POLYMERASE-RELATED"/>
    <property type="match status" value="1"/>
</dbReference>
<accession>A5B308</accession>
<feature type="compositionally biased region" description="Basic and acidic residues" evidence="1">
    <location>
        <begin position="272"/>
        <end position="290"/>
    </location>
</feature>
<gene>
    <name evidence="3" type="ORF">VITISV_003757</name>
</gene>
<proteinExistence type="predicted"/>
<dbReference type="EMBL" id="AM444842">
    <property type="protein sequence ID" value="CAN76377.1"/>
    <property type="molecule type" value="Genomic_DNA"/>
</dbReference>
<protein>
    <recommendedName>
        <fullName evidence="2">Retrotransposon gag domain-containing protein</fullName>
    </recommendedName>
</protein>
<name>A5B308_VITVI</name>
<dbReference type="Gene3D" id="2.40.70.10">
    <property type="entry name" value="Acid Proteases"/>
    <property type="match status" value="1"/>
</dbReference>
<feature type="compositionally biased region" description="Acidic residues" evidence="1">
    <location>
        <begin position="336"/>
        <end position="346"/>
    </location>
</feature>
<dbReference type="Pfam" id="PF03732">
    <property type="entry name" value="Retrotrans_gag"/>
    <property type="match status" value="1"/>
</dbReference>
<feature type="compositionally biased region" description="Basic and acidic residues" evidence="1">
    <location>
        <begin position="297"/>
        <end position="325"/>
    </location>
</feature>
<dbReference type="PANTHER" id="PTHR33067:SF32">
    <property type="entry name" value="ASPARTIC PEPTIDASE DDI1-TYPE DOMAIN-CONTAINING PROTEIN"/>
    <property type="match status" value="1"/>
</dbReference>
<dbReference type="CDD" id="cd00303">
    <property type="entry name" value="retropepsin_like"/>
    <property type="match status" value="1"/>
</dbReference>
<sequence>MRDRMHPPHISAPSCIVPPTEQLIIRPHIVPLLPTFHGMESENPNSHIKEFEEVCNTFQEGGASIDLMRLKLFPFTLKDKAKIWLNSLKPRSIRTWTDLQAEFLKKLFLTHMNNGLKRQISNFSAKENEKFYECWESYMETINACPHHGFDIWLLDEPNAREVGRMKSQPNAKGGMYVLNEDIDMKAEVVAMARRLEELEMKKVQKVQAISETPVQAMPCSICQSYEHLVEECPTILAKIDNVQYTISRLTNLNTVQEKGKFPSQPHQNPKGIHDVEAQEGESSKVREVKAVITLKSGKEVDQPTSKPKHDEESVAEKERRGEMKGKRKEKSTKEDDCDSSVDEEPERIVIKKDMMKKHMPPPFSQALHGKKGINNALEILEVLRQVKVNILLLDMIKQVPTYAKFLKDLCTIKRGLNVNKKAFLIEQLKQQNYQFLHSGPYPATLTPRDKKSNHSFFEETSSELVWLLGLGELKPTSITLSLVDRSVKIPRGMIEDVLVQVDKFYYPVDFLVLDTDPVIKGTNYVPIILGRLFLATSNAIINCRNGVMQLTFGNMTLELNIFHLYKKHIHPEEEEDLEEVCMIDTLVEEHCDQRMQEDLVESFGDLEEGLPEPSDLLATLSSWRRRKEIQSLFNEEEMQRPVKKEPPKLILKPLPTELKYA</sequence>
<dbReference type="InterPro" id="IPR021109">
    <property type="entry name" value="Peptidase_aspartic_dom_sf"/>
</dbReference>
<dbReference type="AlphaFoldDB" id="A5B308"/>
<evidence type="ECO:0000313" key="3">
    <source>
        <dbReference type="EMBL" id="CAN76377.1"/>
    </source>
</evidence>
<feature type="region of interest" description="Disordered" evidence="1">
    <location>
        <begin position="259"/>
        <end position="346"/>
    </location>
</feature>
<feature type="domain" description="Retrotransposon gag" evidence="2">
    <location>
        <begin position="71"/>
        <end position="151"/>
    </location>
</feature>
<organism evidence="3">
    <name type="scientific">Vitis vinifera</name>
    <name type="common">Grape</name>
    <dbReference type="NCBI Taxonomy" id="29760"/>
    <lineage>
        <taxon>Eukaryota</taxon>
        <taxon>Viridiplantae</taxon>
        <taxon>Streptophyta</taxon>
        <taxon>Embryophyta</taxon>
        <taxon>Tracheophyta</taxon>
        <taxon>Spermatophyta</taxon>
        <taxon>Magnoliopsida</taxon>
        <taxon>eudicotyledons</taxon>
        <taxon>Gunneridae</taxon>
        <taxon>Pentapetalae</taxon>
        <taxon>rosids</taxon>
        <taxon>Vitales</taxon>
        <taxon>Vitaceae</taxon>
        <taxon>Viteae</taxon>
        <taxon>Vitis</taxon>
    </lineage>
</organism>
<evidence type="ECO:0000259" key="2">
    <source>
        <dbReference type="Pfam" id="PF03732"/>
    </source>
</evidence>
<dbReference type="InterPro" id="IPR005162">
    <property type="entry name" value="Retrotrans_gag_dom"/>
</dbReference>